<protein>
    <submittedName>
        <fullName evidence="1">Uncharacterized protein</fullName>
    </submittedName>
</protein>
<keyword evidence="2" id="KW-1185">Reference proteome</keyword>
<dbReference type="Proteomes" id="UP000199524">
    <property type="component" value="Chromosome I"/>
</dbReference>
<dbReference type="EMBL" id="LT629777">
    <property type="protein sequence ID" value="SDS89076.1"/>
    <property type="molecule type" value="Genomic_DNA"/>
</dbReference>
<organism evidence="1 2">
    <name type="scientific">Pseudomonas asplenii</name>
    <dbReference type="NCBI Taxonomy" id="53407"/>
    <lineage>
        <taxon>Bacteria</taxon>
        <taxon>Pseudomonadati</taxon>
        <taxon>Pseudomonadota</taxon>
        <taxon>Gammaproteobacteria</taxon>
        <taxon>Pseudomonadales</taxon>
        <taxon>Pseudomonadaceae</taxon>
        <taxon>Pseudomonas</taxon>
    </lineage>
</organism>
<accession>A0A1H1VXU3</accession>
<dbReference type="AlphaFoldDB" id="A0A1H1VXU3"/>
<evidence type="ECO:0000313" key="2">
    <source>
        <dbReference type="Proteomes" id="UP000199524"/>
    </source>
</evidence>
<sequence length="635" mass="72711">MFSHKVRSILRSNPNIVLIDIINTSMIEIHRIIDVSGIQNVAFLAVDEEIFHVGSHCFTQRHRISGSSLYSCDSNDFCLDKAKALDGWARAIIDEVKTGEIRPITLMARSRQLNQHFEWAYSNGYQNLLKSDQIYYECYSSYSNIVYNQWASGKCADTTAAGKQVYAFSIIKSLFPDTERHFKQALPRVYVNTNAPPKNETKVPKEDELSHALAISSEIFSGITNSLTNLRRYPFQIKLFGKMNWIVPHENFCQPRNFAPLWGTNEIWDYNTGTLIPNQPKVRKKRYRKGLESLEIENTNPAVLTQHRHRLAKWAHDCFLLLFEANTAINEKQIADLEWHTGKYDVVPAQQGFRTVKWRAGNKRQSFTIATQFIKQFEEYLDLRALITSNYPSKYLFLHVPVMPEDRVRPLQRGCLSKLVSAMRLFIDKEFPKIGYRQLRHYKSNYLLKEYGLIVTSQLLQSRIGTIAKAYSSAEDDVATKEISAFYNLLSKAIKAATRKRQQSIPSGHCVKPGHSIPVAEIDSEISQPACNNFITCLFCNNFVVHATDNDLKKLLSLKYFLNEIRQQSTTVEEFNKLNGPTAARIESILTSISNISPELDDRVSTIQASVFDHEDLSEYWAALLNQLVHFGAIQ</sequence>
<proteinExistence type="predicted"/>
<evidence type="ECO:0000313" key="1">
    <source>
        <dbReference type="EMBL" id="SDS89076.1"/>
    </source>
</evidence>
<name>A0A1H1VXU3_9PSED</name>
<reference evidence="2" key="1">
    <citation type="submission" date="2016-10" db="EMBL/GenBank/DDBJ databases">
        <authorList>
            <person name="Varghese N."/>
            <person name="Submissions S."/>
        </authorList>
    </citation>
    <scope>NUCLEOTIDE SEQUENCE [LARGE SCALE GENOMIC DNA]</scope>
    <source>
        <strain evidence="2">ATCC 23835</strain>
    </source>
</reference>
<gene>
    <name evidence="1" type="ORF">SAMN05216598_3140</name>
</gene>